<dbReference type="Proteomes" id="UP001500051">
    <property type="component" value="Unassembled WGS sequence"/>
</dbReference>
<evidence type="ECO:0000256" key="1">
    <source>
        <dbReference type="SAM" id="Phobius"/>
    </source>
</evidence>
<accession>A0ABP7E9B6</accession>
<organism evidence="2 3">
    <name type="scientific">Microlunatus aurantiacus</name>
    <dbReference type="NCBI Taxonomy" id="446786"/>
    <lineage>
        <taxon>Bacteria</taxon>
        <taxon>Bacillati</taxon>
        <taxon>Actinomycetota</taxon>
        <taxon>Actinomycetes</taxon>
        <taxon>Propionibacteriales</taxon>
        <taxon>Propionibacteriaceae</taxon>
        <taxon>Microlunatus</taxon>
    </lineage>
</organism>
<feature type="transmembrane region" description="Helical" evidence="1">
    <location>
        <begin position="12"/>
        <end position="32"/>
    </location>
</feature>
<dbReference type="EMBL" id="BAAAYX010000020">
    <property type="protein sequence ID" value="GAA3715106.1"/>
    <property type="molecule type" value="Genomic_DNA"/>
</dbReference>
<proteinExistence type="predicted"/>
<reference evidence="3" key="1">
    <citation type="journal article" date="2019" name="Int. J. Syst. Evol. Microbiol.">
        <title>The Global Catalogue of Microorganisms (GCM) 10K type strain sequencing project: providing services to taxonomists for standard genome sequencing and annotation.</title>
        <authorList>
            <consortium name="The Broad Institute Genomics Platform"/>
            <consortium name="The Broad Institute Genome Sequencing Center for Infectious Disease"/>
            <person name="Wu L."/>
            <person name="Ma J."/>
        </authorList>
    </citation>
    <scope>NUCLEOTIDE SEQUENCE [LARGE SCALE GENOMIC DNA]</scope>
    <source>
        <strain evidence="3">JCM 16548</strain>
    </source>
</reference>
<sequence length="92" mass="9189">MEILTKAFSALWQVLAVGLLLGAGIPVLFSIGMRSLERGRVPAPAGATSASTDGTVAGSAGKAGAAVAFGLCILGVLFGIVVIIFGKQLFAK</sequence>
<keyword evidence="1" id="KW-0812">Transmembrane</keyword>
<keyword evidence="1" id="KW-0472">Membrane</keyword>
<dbReference type="RefSeq" id="WP_344814038.1">
    <property type="nucleotide sequence ID" value="NZ_BAAAYX010000020.1"/>
</dbReference>
<keyword evidence="3" id="KW-1185">Reference proteome</keyword>
<name>A0ABP7E9B6_9ACTN</name>
<comment type="caution">
    <text evidence="2">The sequence shown here is derived from an EMBL/GenBank/DDBJ whole genome shotgun (WGS) entry which is preliminary data.</text>
</comment>
<feature type="transmembrane region" description="Helical" evidence="1">
    <location>
        <begin position="63"/>
        <end position="86"/>
    </location>
</feature>
<keyword evidence="1" id="KW-1133">Transmembrane helix</keyword>
<evidence type="ECO:0000313" key="3">
    <source>
        <dbReference type="Proteomes" id="UP001500051"/>
    </source>
</evidence>
<evidence type="ECO:0000313" key="2">
    <source>
        <dbReference type="EMBL" id="GAA3715106.1"/>
    </source>
</evidence>
<gene>
    <name evidence="2" type="ORF">GCM10022204_38050</name>
</gene>
<protein>
    <submittedName>
        <fullName evidence="2">Uncharacterized protein</fullName>
    </submittedName>
</protein>